<protein>
    <submittedName>
        <fullName evidence="2">Transposable element P transposase</fullName>
    </submittedName>
</protein>
<evidence type="ECO:0000256" key="1">
    <source>
        <dbReference type="SAM" id="MobiDB-lite"/>
    </source>
</evidence>
<sequence>MWCSSMDLDTQNVPPDALICSEHFSEKDFCNRKRIRLNNAAVPLEINAPPPMIVSPTPPTSNNRRPLVQILPKLSTSSSPVSQPSFGVTQSELPPAPSPITSDSFPNSTAADKKRIRQLQQKVRRAKARTGGGNILQKLDELTGDEDSLKSIIKSQLHRLTSRKKKKRFSQEEKVTALTIYYSSTKRGYRTLQKLGLRLPSISTINRWLRSFTISPGINNSIE</sequence>
<feature type="region of interest" description="Disordered" evidence="1">
    <location>
        <begin position="75"/>
        <end position="111"/>
    </location>
</feature>
<dbReference type="EMBL" id="LNIX01000011">
    <property type="protein sequence ID" value="OXA49089.1"/>
    <property type="molecule type" value="Genomic_DNA"/>
</dbReference>
<dbReference type="Proteomes" id="UP000198287">
    <property type="component" value="Unassembled WGS sequence"/>
</dbReference>
<evidence type="ECO:0000313" key="3">
    <source>
        <dbReference type="EMBL" id="OXA49089.1"/>
    </source>
</evidence>
<feature type="compositionally biased region" description="Low complexity" evidence="1">
    <location>
        <begin position="75"/>
        <end position="85"/>
    </location>
</feature>
<evidence type="ECO:0000313" key="4">
    <source>
        <dbReference type="Proteomes" id="UP000198287"/>
    </source>
</evidence>
<dbReference type="EMBL" id="LNIX01000011">
    <property type="protein sequence ID" value="OXA49088.1"/>
    <property type="molecule type" value="Genomic_DNA"/>
</dbReference>
<accession>A0A226DVM2</accession>
<dbReference type="AlphaFoldDB" id="A0A226DVM2"/>
<gene>
    <name evidence="2" type="ORF">Fcan01_16815</name>
    <name evidence="3" type="ORF">Fcan01_16816</name>
</gene>
<comment type="caution">
    <text evidence="2">The sequence shown here is derived from an EMBL/GenBank/DDBJ whole genome shotgun (WGS) entry which is preliminary data.</text>
</comment>
<feature type="compositionally biased region" description="Polar residues" evidence="1">
    <location>
        <begin position="99"/>
        <end position="110"/>
    </location>
</feature>
<keyword evidence="4" id="KW-1185">Reference proteome</keyword>
<evidence type="ECO:0000313" key="2">
    <source>
        <dbReference type="EMBL" id="OXA49088.1"/>
    </source>
</evidence>
<reference evidence="2 4" key="1">
    <citation type="submission" date="2015-12" db="EMBL/GenBank/DDBJ databases">
        <title>The genome of Folsomia candida.</title>
        <authorList>
            <person name="Faddeeva A."/>
            <person name="Derks M.F."/>
            <person name="Anvar Y."/>
            <person name="Smit S."/>
            <person name="Van Straalen N."/>
            <person name="Roelofs D."/>
        </authorList>
    </citation>
    <scope>NUCLEOTIDE SEQUENCE [LARGE SCALE GENOMIC DNA]</scope>
    <source>
        <strain evidence="2 4">VU population</strain>
        <tissue evidence="2">Whole body</tissue>
    </source>
</reference>
<organism evidence="2 4">
    <name type="scientific">Folsomia candida</name>
    <name type="common">Springtail</name>
    <dbReference type="NCBI Taxonomy" id="158441"/>
    <lineage>
        <taxon>Eukaryota</taxon>
        <taxon>Metazoa</taxon>
        <taxon>Ecdysozoa</taxon>
        <taxon>Arthropoda</taxon>
        <taxon>Hexapoda</taxon>
        <taxon>Collembola</taxon>
        <taxon>Entomobryomorpha</taxon>
        <taxon>Isotomoidea</taxon>
        <taxon>Isotomidae</taxon>
        <taxon>Proisotominae</taxon>
        <taxon>Folsomia</taxon>
    </lineage>
</organism>
<name>A0A226DVM2_FOLCA</name>
<proteinExistence type="predicted"/>